<name>A0A9W7CJN5_9STRA</name>
<dbReference type="EMBL" id="BSXW01001182">
    <property type="protein sequence ID" value="GMF34424.1"/>
    <property type="molecule type" value="Genomic_DNA"/>
</dbReference>
<evidence type="ECO:0000313" key="1">
    <source>
        <dbReference type="EMBL" id="GMF34424.1"/>
    </source>
</evidence>
<sequence>MVRGTSNLGYRTYILQPDFIAYRQSGFLNKADYVTSANVFVNATAADYVSDQQEKLEKLCGQVGQAVRHLLFAESATWMSSKFQWKLLNSDDFVLSADSTCVSVIYPGLYEIDQDFGHEHCHSGN</sequence>
<proteinExistence type="predicted"/>
<dbReference type="Proteomes" id="UP001165083">
    <property type="component" value="Unassembled WGS sequence"/>
</dbReference>
<protein>
    <submittedName>
        <fullName evidence="1">Unnamed protein product</fullName>
    </submittedName>
</protein>
<dbReference type="AlphaFoldDB" id="A0A9W7CJN5"/>
<dbReference type="OrthoDB" id="94870at2759"/>
<keyword evidence="2" id="KW-1185">Reference proteome</keyword>
<comment type="caution">
    <text evidence="1">The sequence shown here is derived from an EMBL/GenBank/DDBJ whole genome shotgun (WGS) entry which is preliminary data.</text>
</comment>
<reference evidence="1" key="1">
    <citation type="submission" date="2023-04" db="EMBL/GenBank/DDBJ databases">
        <title>Phytophthora lilii NBRC 32176.</title>
        <authorList>
            <person name="Ichikawa N."/>
            <person name="Sato H."/>
            <person name="Tonouchi N."/>
        </authorList>
    </citation>
    <scope>NUCLEOTIDE SEQUENCE</scope>
    <source>
        <strain evidence="1">NBRC 32176</strain>
    </source>
</reference>
<organism evidence="1 2">
    <name type="scientific">Phytophthora lilii</name>
    <dbReference type="NCBI Taxonomy" id="2077276"/>
    <lineage>
        <taxon>Eukaryota</taxon>
        <taxon>Sar</taxon>
        <taxon>Stramenopiles</taxon>
        <taxon>Oomycota</taxon>
        <taxon>Peronosporomycetes</taxon>
        <taxon>Peronosporales</taxon>
        <taxon>Peronosporaceae</taxon>
        <taxon>Phytophthora</taxon>
    </lineage>
</organism>
<accession>A0A9W7CJN5</accession>
<gene>
    <name evidence="1" type="ORF">Plil01_001466100</name>
</gene>
<evidence type="ECO:0000313" key="2">
    <source>
        <dbReference type="Proteomes" id="UP001165083"/>
    </source>
</evidence>